<name>A0A3B5AZD5_9TELE</name>
<protein>
    <submittedName>
        <fullName evidence="2">Si:ch211-214j8.12</fullName>
    </submittedName>
</protein>
<reference evidence="2" key="1">
    <citation type="submission" date="2023-09" db="UniProtKB">
        <authorList>
            <consortium name="Ensembl"/>
        </authorList>
    </citation>
    <scope>IDENTIFICATION</scope>
</reference>
<evidence type="ECO:0000313" key="2">
    <source>
        <dbReference type="Ensembl" id="ENSSPAP00000018867.1"/>
    </source>
</evidence>
<evidence type="ECO:0000256" key="1">
    <source>
        <dbReference type="SAM" id="MobiDB-lite"/>
    </source>
</evidence>
<dbReference type="AlphaFoldDB" id="A0A3B5AZD5"/>
<feature type="compositionally biased region" description="Acidic residues" evidence="1">
    <location>
        <begin position="500"/>
        <end position="510"/>
    </location>
</feature>
<dbReference type="InterPro" id="IPR006553">
    <property type="entry name" value="Leu-rich_rpt_Cys-con_subtyp"/>
</dbReference>
<dbReference type="SMART" id="SM00367">
    <property type="entry name" value="LRR_CC"/>
    <property type="match status" value="2"/>
</dbReference>
<feature type="compositionally biased region" description="Acidic residues" evidence="1">
    <location>
        <begin position="343"/>
        <end position="352"/>
    </location>
</feature>
<dbReference type="GeneTree" id="ENSGT00610000087464"/>
<accession>A0A3B5AZD5</accession>
<feature type="region of interest" description="Disordered" evidence="1">
    <location>
        <begin position="494"/>
        <end position="516"/>
    </location>
</feature>
<sequence length="654" mass="72821">MPLFRALDERGGTKARPSRRGRVKNKVWMGSCLKTDEDGSVLSLTRLCLLNLADNMKDVWVKDYADNYMDQYSFRYIMGPFNLLPCELVEELTCLLSTRKQLSRAALHLLLVPQLRGLSLEQCPGLVTSALCGHIAARCQGLWSLDLSGAQQLPSKVLSETLHSLPALRSLSLAGMPCDKCVIRTIARCCRLLRHLDVSRCHLLSPAALLPLGGGAFCSSTGSSSPTLPPLPLCSLLALDIGFGEQEEDSVAAAAYLLLSLTFLQRLAMEGLGQACCLIECRDFGRTDEFTNREGVHGLEEVWKDRRNEQGSESWRKKRERAAAVTEEEDEEEKEERMLWEEYTSETEEDTSRDEGPSCSQNRTEEEKKRVLPQSGLILQLKDVKGINCDCLDSLGKLCPGICSISVNIDNYEDAQDRSLGSLLAAGLQTWSDQLRIFSVQFPGLLVDLLPALQVAGSSLVSLTVEGVRTSPHSPLLEVIRACPRLKELFISAEPPTTAQEEEDEEDQRDDGDLPQLPNLCSLTLNFSYEHSRMKPTMSWMSLRKVLKCLLTGSPLLEKLSLVSLPCPLNCILHDVLRIMDLHGFADPTGSPLVPLGRVRHVDLLRTDVTMATVKGLMQRSKRLKYVDVSYCWQISQLELSNCKMSRKVQVVWV</sequence>
<dbReference type="InterPro" id="IPR032675">
    <property type="entry name" value="LRR_dom_sf"/>
</dbReference>
<organism evidence="2">
    <name type="scientific">Stegastes partitus</name>
    <name type="common">bicolor damselfish</name>
    <dbReference type="NCBI Taxonomy" id="144197"/>
    <lineage>
        <taxon>Eukaryota</taxon>
        <taxon>Metazoa</taxon>
        <taxon>Chordata</taxon>
        <taxon>Craniata</taxon>
        <taxon>Vertebrata</taxon>
        <taxon>Euteleostomi</taxon>
        <taxon>Actinopterygii</taxon>
        <taxon>Neopterygii</taxon>
        <taxon>Teleostei</taxon>
        <taxon>Neoteleostei</taxon>
        <taxon>Acanthomorphata</taxon>
        <taxon>Ovalentaria</taxon>
        <taxon>Pomacentridae</taxon>
        <taxon>Stegastes</taxon>
    </lineage>
</organism>
<dbReference type="Gene3D" id="3.80.10.10">
    <property type="entry name" value="Ribonuclease Inhibitor"/>
    <property type="match status" value="2"/>
</dbReference>
<dbReference type="Ensembl" id="ENSSPAT00000019154.1">
    <property type="protein sequence ID" value="ENSSPAP00000018867.1"/>
    <property type="gene ID" value="ENSSPAG00000014234.1"/>
</dbReference>
<dbReference type="SUPFAM" id="SSF52047">
    <property type="entry name" value="RNI-like"/>
    <property type="match status" value="2"/>
</dbReference>
<proteinExistence type="predicted"/>
<dbReference type="STRING" id="144197.ENSSPAP00000018867"/>
<feature type="region of interest" description="Disordered" evidence="1">
    <location>
        <begin position="310"/>
        <end position="368"/>
    </location>
</feature>